<comment type="caution">
    <text evidence="1">The sequence shown here is derived from an EMBL/GenBank/DDBJ whole genome shotgun (WGS) entry which is preliminary data.</text>
</comment>
<dbReference type="InterPro" id="IPR036513">
    <property type="entry name" value="STAS_dom_sf"/>
</dbReference>
<gene>
    <name evidence="1" type="ORF">AWR36_002885</name>
</gene>
<accession>A0ABX4I2Y5</accession>
<evidence type="ECO:0000313" key="1">
    <source>
        <dbReference type="EMBL" id="PCO06706.1"/>
    </source>
</evidence>
<dbReference type="RefSeq" id="WP_067080623.1">
    <property type="nucleotide sequence ID" value="NZ_LRFG02000001.1"/>
</dbReference>
<organism evidence="1 2">
    <name type="scientific">Microbulbifer flavimaris</name>
    <dbReference type="NCBI Taxonomy" id="1781068"/>
    <lineage>
        <taxon>Bacteria</taxon>
        <taxon>Pseudomonadati</taxon>
        <taxon>Pseudomonadota</taxon>
        <taxon>Gammaproteobacteria</taxon>
        <taxon>Cellvibrionales</taxon>
        <taxon>Microbulbiferaceae</taxon>
        <taxon>Microbulbifer</taxon>
    </lineage>
</organism>
<dbReference type="InterPro" id="IPR021866">
    <property type="entry name" value="SpoIIAA-like"/>
</dbReference>
<dbReference type="SUPFAM" id="SSF52091">
    <property type="entry name" value="SpoIIaa-like"/>
    <property type="match status" value="1"/>
</dbReference>
<reference evidence="1" key="1">
    <citation type="submission" date="2017-08" db="EMBL/GenBank/DDBJ databases">
        <title>Microbulbifer marisrubri sp. nov., a halophilic alphaproteobacterium isolated from marine sediment of the Yellow Sea, China.</title>
        <authorList>
            <person name="Zhang G."/>
            <person name="Xiong Q."/>
        </authorList>
    </citation>
    <scope>NUCLEOTIDE SEQUENCE [LARGE SCALE GENOMIC DNA]</scope>
    <source>
        <strain evidence="1">WRN-8</strain>
    </source>
</reference>
<dbReference type="Proteomes" id="UP000218427">
    <property type="component" value="Unassembled WGS sequence"/>
</dbReference>
<name>A0ABX4I2Y5_9GAMM</name>
<proteinExistence type="predicted"/>
<dbReference type="EMBL" id="LRFG02000001">
    <property type="protein sequence ID" value="PCO06706.1"/>
    <property type="molecule type" value="Genomic_DNA"/>
</dbReference>
<dbReference type="InterPro" id="IPR038396">
    <property type="entry name" value="SpoIIAA-like_sf"/>
</dbReference>
<protein>
    <submittedName>
        <fullName evidence="1">STAS/SEC14 domain-containing protein</fullName>
    </submittedName>
</protein>
<dbReference type="Gene3D" id="3.40.50.10600">
    <property type="entry name" value="SpoIIaa-like domains"/>
    <property type="match status" value="1"/>
</dbReference>
<dbReference type="Pfam" id="PF11964">
    <property type="entry name" value="SpoIIAA-like"/>
    <property type="match status" value="1"/>
</dbReference>
<evidence type="ECO:0000313" key="2">
    <source>
        <dbReference type="Proteomes" id="UP000218427"/>
    </source>
</evidence>
<keyword evidence="2" id="KW-1185">Reference proteome</keyword>
<sequence>MIQHRWHRDHQILEIEPEGPLQQSDFRTLAAQVDPLLRDQELLAGLLINGRHFSGWENFSALVEHLRFVRDHHRHVHKVAVLSDQSLLRLMPALVGHFVSAEARPFSQGERQEALEWLASAG</sequence>